<dbReference type="SUPFAM" id="SSF160704">
    <property type="entry name" value="YehR-like"/>
    <property type="match status" value="1"/>
</dbReference>
<dbReference type="InterPro" id="IPR036699">
    <property type="entry name" value="YehR-like_sf"/>
</dbReference>
<organism evidence="1 2">
    <name type="scientific">Raoultella ornithinolytica</name>
    <name type="common">Klebsiella ornithinolytica</name>
    <dbReference type="NCBI Taxonomy" id="54291"/>
    <lineage>
        <taxon>Bacteria</taxon>
        <taxon>Pseudomonadati</taxon>
        <taxon>Pseudomonadota</taxon>
        <taxon>Gammaproteobacteria</taxon>
        <taxon>Enterobacterales</taxon>
        <taxon>Enterobacteriaceae</taxon>
        <taxon>Klebsiella/Raoultella group</taxon>
        <taxon>Raoultella</taxon>
    </lineage>
</organism>
<evidence type="ECO:0000313" key="1">
    <source>
        <dbReference type="EMBL" id="UXE39810.1"/>
    </source>
</evidence>
<dbReference type="PIRSF" id="PIRSF006187">
    <property type="entry name" value="DUF1307"/>
    <property type="match status" value="1"/>
</dbReference>
<dbReference type="Proteomes" id="UP001064206">
    <property type="component" value="Chromosome"/>
</dbReference>
<dbReference type="PROSITE" id="PS51257">
    <property type="entry name" value="PROKAR_LIPOPROTEIN"/>
    <property type="match status" value="1"/>
</dbReference>
<keyword evidence="1" id="KW-0449">Lipoprotein</keyword>
<gene>
    <name evidence="1" type="ORF">N2J37_08735</name>
</gene>
<sequence>MNIYRRMVTALAASLVIVGLAGCDNPDEKSKTFTRMENGVGLVFTYHYVGDKVLRQEANNTIPYQTIGAANQEQARALIEPMRSVYLDVKGVEQSIDYKDSEALEHLSVDFTRANMSELCKLPGSMVTNCALQEVSMSVSEKLLAEQGFTEVK</sequence>
<proteinExistence type="predicted"/>
<protein>
    <submittedName>
        <fullName evidence="1">YehR family lipoprotein</fullName>
    </submittedName>
</protein>
<dbReference type="RefSeq" id="WP_015583854.1">
    <property type="nucleotide sequence ID" value="NZ_ABDFAB020000014.1"/>
</dbReference>
<dbReference type="AlphaFoldDB" id="A0A1Y6GEE8"/>
<dbReference type="eggNOG" id="COG4808">
    <property type="taxonomic scope" value="Bacteria"/>
</dbReference>
<dbReference type="InterPro" id="IPR009736">
    <property type="entry name" value="DUF1307"/>
</dbReference>
<dbReference type="Pfam" id="PF06998">
    <property type="entry name" value="DUF1307"/>
    <property type="match status" value="1"/>
</dbReference>
<name>A0A1Y6GEE8_RAOOR</name>
<reference evidence="1" key="1">
    <citation type="submission" date="2022-09" db="EMBL/GenBank/DDBJ databases">
        <title>Multidrug resistance Raoultella ornithinolytica Strain MQB_Silv_108.</title>
        <authorList>
            <person name="Quintela-Baluja M."/>
        </authorList>
    </citation>
    <scope>NUCLEOTIDE SEQUENCE</scope>
    <source>
        <strain evidence="1">MQB_Silv_108</strain>
    </source>
</reference>
<evidence type="ECO:0000313" key="2">
    <source>
        <dbReference type="Proteomes" id="UP001064206"/>
    </source>
</evidence>
<accession>A0A1Y6GEE8</accession>
<dbReference type="PaxDb" id="1286170-RORB6_01725"/>
<dbReference type="Gene3D" id="3.30.1830.10">
    <property type="entry name" value="YehR-like"/>
    <property type="match status" value="1"/>
</dbReference>
<dbReference type="EMBL" id="CP104450">
    <property type="protein sequence ID" value="UXE39810.1"/>
    <property type="molecule type" value="Genomic_DNA"/>
</dbReference>